<dbReference type="PANTHER" id="PTHR36924">
    <property type="entry name" value="ANTITOXIN HIGA-1"/>
    <property type="match status" value="1"/>
</dbReference>
<name>W2CUJ3_9BACT</name>
<proteinExistence type="predicted"/>
<evidence type="ECO:0000313" key="4">
    <source>
        <dbReference type="Proteomes" id="UP000018874"/>
    </source>
</evidence>
<keyword evidence="1" id="KW-0238">DNA-binding</keyword>
<dbReference type="Pfam" id="PF01381">
    <property type="entry name" value="HTH_3"/>
    <property type="match status" value="1"/>
</dbReference>
<dbReference type="InterPro" id="IPR001387">
    <property type="entry name" value="Cro/C1-type_HTH"/>
</dbReference>
<feature type="non-terminal residue" evidence="3">
    <location>
        <position position="1"/>
    </location>
</feature>
<dbReference type="SUPFAM" id="SSF47413">
    <property type="entry name" value="lambda repressor-like DNA-binding domains"/>
    <property type="match status" value="1"/>
</dbReference>
<dbReference type="Gene3D" id="1.10.260.40">
    <property type="entry name" value="lambda repressor-like DNA-binding domains"/>
    <property type="match status" value="1"/>
</dbReference>
<dbReference type="InterPro" id="IPR010982">
    <property type="entry name" value="Lambda_DNA-bd_dom_sf"/>
</dbReference>
<dbReference type="EMBL" id="AYYD01000478">
    <property type="protein sequence ID" value="ETK10894.1"/>
    <property type="molecule type" value="Genomic_DNA"/>
</dbReference>
<dbReference type="AlphaFoldDB" id="W2CUJ3"/>
<dbReference type="PROSITE" id="PS50943">
    <property type="entry name" value="HTH_CROC1"/>
    <property type="match status" value="1"/>
</dbReference>
<reference evidence="3 4" key="1">
    <citation type="submission" date="2013-11" db="EMBL/GenBank/DDBJ databases">
        <title>Single cell genomics of uncultured Tannerella BU063 (oral taxon 286).</title>
        <authorList>
            <person name="Beall C.J."/>
            <person name="Campbell A.G."/>
            <person name="Griffen A.L."/>
            <person name="Podar M."/>
            <person name="Leys E.J."/>
        </authorList>
    </citation>
    <scope>NUCLEOTIDE SEQUENCE [LARGE SCALE GENOMIC DNA]</scope>
    <source>
        <strain evidence="3">Cell 6/7/9</strain>
    </source>
</reference>
<comment type="caution">
    <text evidence="3">The sequence shown here is derived from an EMBL/GenBank/DDBJ whole genome shotgun (WGS) entry which is preliminary data.</text>
</comment>
<accession>W2CUJ3</accession>
<dbReference type="InterPro" id="IPR013430">
    <property type="entry name" value="Toxin_antidote_HigA"/>
</dbReference>
<sequence>PHGCQCVGGSHHLLFGLRAARAGKPLQMTTTMKHHVCARPIHPGELLKEEIEYRGIRQAQLAKQMGVSATLLNDILNERRALTPTTALLFEAALGVSSDLLMGMQTDYAMRLIKEDRSLATRLARIRESAALL</sequence>
<dbReference type="PATRIC" id="fig|1411021.3.peg.121"/>
<evidence type="ECO:0000259" key="2">
    <source>
        <dbReference type="PROSITE" id="PS50943"/>
    </source>
</evidence>
<dbReference type="NCBIfam" id="TIGR02607">
    <property type="entry name" value="antidote_HigA"/>
    <property type="match status" value="1"/>
</dbReference>
<gene>
    <name evidence="3" type="ORF">T231_02395</name>
</gene>
<organism evidence="3 4">
    <name type="scientific">Tannerella sp. oral taxon BU063 isolate Cell 6/7/9</name>
    <dbReference type="NCBI Taxonomy" id="1411021"/>
    <lineage>
        <taxon>Bacteria</taxon>
        <taxon>Pseudomonadati</taxon>
        <taxon>Bacteroidota</taxon>
        <taxon>Bacteroidia</taxon>
        <taxon>Bacteroidales</taxon>
        <taxon>Tannerellaceae</taxon>
        <taxon>Tannerella</taxon>
    </lineage>
</organism>
<keyword evidence="4" id="KW-1185">Reference proteome</keyword>
<feature type="domain" description="HTH cro/C1-type" evidence="2">
    <location>
        <begin position="47"/>
        <end position="101"/>
    </location>
</feature>
<evidence type="ECO:0000256" key="1">
    <source>
        <dbReference type="ARBA" id="ARBA00023125"/>
    </source>
</evidence>
<dbReference type="PANTHER" id="PTHR36924:SF1">
    <property type="entry name" value="ANTITOXIN HIGA-1"/>
    <property type="match status" value="1"/>
</dbReference>
<evidence type="ECO:0000313" key="3">
    <source>
        <dbReference type="EMBL" id="ETK10894.1"/>
    </source>
</evidence>
<dbReference type="SMART" id="SM00530">
    <property type="entry name" value="HTH_XRE"/>
    <property type="match status" value="1"/>
</dbReference>
<protein>
    <recommendedName>
        <fullName evidence="2">HTH cro/C1-type domain-containing protein</fullName>
    </recommendedName>
</protein>
<dbReference type="GO" id="GO:0003677">
    <property type="term" value="F:DNA binding"/>
    <property type="evidence" value="ECO:0007669"/>
    <property type="project" value="UniProtKB-KW"/>
</dbReference>
<dbReference type="CDD" id="cd00093">
    <property type="entry name" value="HTH_XRE"/>
    <property type="match status" value="1"/>
</dbReference>
<dbReference type="Proteomes" id="UP000018874">
    <property type="component" value="Unassembled WGS sequence"/>
</dbReference>